<dbReference type="Gene3D" id="3.40.50.150">
    <property type="entry name" value="Vaccinia Virus protein VP39"/>
    <property type="match status" value="1"/>
</dbReference>
<evidence type="ECO:0000256" key="5">
    <source>
        <dbReference type="PROSITE-ProRule" id="PRU01023"/>
    </source>
</evidence>
<name>A0ABW5DU27_9PROT</name>
<dbReference type="PANTHER" id="PTHR22807:SF53">
    <property type="entry name" value="RIBOSOMAL RNA SMALL SUBUNIT METHYLTRANSFERASE B-RELATED"/>
    <property type="match status" value="1"/>
</dbReference>
<evidence type="ECO:0000259" key="6">
    <source>
        <dbReference type="PROSITE" id="PS51686"/>
    </source>
</evidence>
<comment type="similarity">
    <text evidence="5">Belongs to the class I-like SAM-binding methyltransferase superfamily. RsmB/NOP family.</text>
</comment>
<accession>A0ABW5DU27</accession>
<dbReference type="InterPro" id="IPR001678">
    <property type="entry name" value="MeTrfase_RsmB-F_NOP2_dom"/>
</dbReference>
<evidence type="ECO:0000256" key="2">
    <source>
        <dbReference type="ARBA" id="ARBA00022679"/>
    </source>
</evidence>
<feature type="domain" description="SAM-dependent MTase RsmB/NOP-type" evidence="6">
    <location>
        <begin position="158"/>
        <end position="437"/>
    </location>
</feature>
<dbReference type="GO" id="GO:0032259">
    <property type="term" value="P:methylation"/>
    <property type="evidence" value="ECO:0007669"/>
    <property type="project" value="UniProtKB-KW"/>
</dbReference>
<keyword evidence="1 5" id="KW-0489">Methyltransferase</keyword>
<comment type="caution">
    <text evidence="7">The sequence shown here is derived from an EMBL/GenBank/DDBJ whole genome shotgun (WGS) entry which is preliminary data.</text>
</comment>
<organism evidence="7 8">
    <name type="scientific">Lacibacterium aquatile</name>
    <dbReference type="NCBI Taxonomy" id="1168082"/>
    <lineage>
        <taxon>Bacteria</taxon>
        <taxon>Pseudomonadati</taxon>
        <taxon>Pseudomonadota</taxon>
        <taxon>Alphaproteobacteria</taxon>
        <taxon>Rhodospirillales</taxon>
        <taxon>Rhodospirillaceae</taxon>
    </lineage>
</organism>
<proteinExistence type="inferred from homology"/>
<keyword evidence="2 5" id="KW-0808">Transferase</keyword>
<keyword evidence="4 5" id="KW-0694">RNA-binding</keyword>
<evidence type="ECO:0000313" key="8">
    <source>
        <dbReference type="Proteomes" id="UP001597295"/>
    </source>
</evidence>
<dbReference type="EC" id="2.1.1.-" evidence="7"/>
<feature type="binding site" evidence="5">
    <location>
        <position position="299"/>
    </location>
    <ligand>
        <name>S-adenosyl-L-methionine</name>
        <dbReference type="ChEBI" id="CHEBI:59789"/>
    </ligand>
</feature>
<dbReference type="PRINTS" id="PR02008">
    <property type="entry name" value="RCMTFAMILY"/>
</dbReference>
<dbReference type="InterPro" id="IPR023267">
    <property type="entry name" value="RCMT"/>
</dbReference>
<evidence type="ECO:0000256" key="1">
    <source>
        <dbReference type="ARBA" id="ARBA00022603"/>
    </source>
</evidence>
<keyword evidence="8" id="KW-1185">Reference proteome</keyword>
<dbReference type="SUPFAM" id="SSF53335">
    <property type="entry name" value="S-adenosyl-L-methionine-dependent methyltransferases"/>
    <property type="match status" value="1"/>
</dbReference>
<reference evidence="8" key="1">
    <citation type="journal article" date="2019" name="Int. J. Syst. Evol. Microbiol.">
        <title>The Global Catalogue of Microorganisms (GCM) 10K type strain sequencing project: providing services to taxonomists for standard genome sequencing and annotation.</title>
        <authorList>
            <consortium name="The Broad Institute Genomics Platform"/>
            <consortium name="The Broad Institute Genome Sequencing Center for Infectious Disease"/>
            <person name="Wu L."/>
            <person name="Ma J."/>
        </authorList>
    </citation>
    <scope>NUCLEOTIDE SEQUENCE [LARGE SCALE GENOMIC DNA]</scope>
    <source>
        <strain evidence="8">CGMCC 1.19062</strain>
    </source>
</reference>
<evidence type="ECO:0000313" key="7">
    <source>
        <dbReference type="EMBL" id="MFD2264572.1"/>
    </source>
</evidence>
<comment type="caution">
    <text evidence="5">Lacks conserved residue(s) required for the propagation of feature annotation.</text>
</comment>
<dbReference type="PROSITE" id="PS51686">
    <property type="entry name" value="SAM_MT_RSMB_NOP"/>
    <property type="match status" value="1"/>
</dbReference>
<dbReference type="EMBL" id="JBHUIP010000013">
    <property type="protein sequence ID" value="MFD2264572.1"/>
    <property type="molecule type" value="Genomic_DNA"/>
</dbReference>
<dbReference type="InterPro" id="IPR029063">
    <property type="entry name" value="SAM-dependent_MTases_sf"/>
</dbReference>
<dbReference type="InterPro" id="IPR049560">
    <property type="entry name" value="MeTrfase_RsmB-F_NOP2_cat"/>
</dbReference>
<feature type="binding site" evidence="5">
    <location>
        <position position="319"/>
    </location>
    <ligand>
        <name>S-adenosyl-L-methionine</name>
        <dbReference type="ChEBI" id="CHEBI:59789"/>
    </ligand>
</feature>
<protein>
    <submittedName>
        <fullName evidence="7">RsmB/NOP family class I SAM-dependent RNA methyltransferase</fullName>
        <ecNumber evidence="7">2.1.1.-</ecNumber>
    </submittedName>
</protein>
<keyword evidence="3 5" id="KW-0949">S-adenosyl-L-methionine</keyword>
<dbReference type="Pfam" id="PF22458">
    <property type="entry name" value="RsmF-B_ferredox"/>
    <property type="match status" value="1"/>
</dbReference>
<dbReference type="Proteomes" id="UP001597295">
    <property type="component" value="Unassembled WGS sequence"/>
</dbReference>
<dbReference type="Pfam" id="PF01189">
    <property type="entry name" value="Methyltr_RsmB-F"/>
    <property type="match status" value="1"/>
</dbReference>
<dbReference type="PANTHER" id="PTHR22807">
    <property type="entry name" value="NOP2 YEAST -RELATED NOL1/NOP2/FMU SUN DOMAIN-CONTAINING"/>
    <property type="match status" value="1"/>
</dbReference>
<dbReference type="InterPro" id="IPR054728">
    <property type="entry name" value="RsmB-like_ferredoxin"/>
</dbReference>
<dbReference type="GO" id="GO:0008168">
    <property type="term" value="F:methyltransferase activity"/>
    <property type="evidence" value="ECO:0007669"/>
    <property type="project" value="UniProtKB-KW"/>
</dbReference>
<feature type="binding site" evidence="5">
    <location>
        <position position="272"/>
    </location>
    <ligand>
        <name>S-adenosyl-L-methionine</name>
        <dbReference type="ChEBI" id="CHEBI:59789"/>
    </ligand>
</feature>
<sequence length="443" mass="49389">MKPGARLQAVAELLEDIASGGVADAAASRYFRERRYIGSKDRSSVAERLFAILRRRARLDWWVNRILERSPDSPPPAARHRLIADLILVDNWGMQKFLDSFDGEKHHPAPLSRAEKTLIEKLADQPLDHPEMPRWVRFEVPEWAEGKLTELFENDDAELAALNENAPLDLRTNRLKCDRDAAMEALKEQGLTVEAAPWSPLAIRVEGRPALGNLPAFHEGIVEVQDEGSQLVALLADAKPGQWVMDYCAGAGGKTLALAAEMENKGRLVASDISAKRLMRAVERLRRAGVHNAERRPLDGEHAQWFKRQAGKFDRVVVDAPCSGTGTWRRNPDMKWKIGPEDIAELQVKQREIIAAASKLVKTGGRLVYATCSILPEENEQTIAGFLADHPDFQVVPVTKIWAERIGTECPVEGDFLRLSPKKHGTDGFFTAVLEKKPQTSTT</sequence>
<evidence type="ECO:0000256" key="4">
    <source>
        <dbReference type="ARBA" id="ARBA00022884"/>
    </source>
</evidence>
<feature type="active site" description="Nucleophile" evidence="5">
    <location>
        <position position="372"/>
    </location>
</feature>
<dbReference type="CDD" id="cd02440">
    <property type="entry name" value="AdoMet_MTases"/>
    <property type="match status" value="1"/>
</dbReference>
<gene>
    <name evidence="7" type="ORF">ACFSM5_16825</name>
</gene>
<evidence type="ECO:0000256" key="3">
    <source>
        <dbReference type="ARBA" id="ARBA00022691"/>
    </source>
</evidence>
<dbReference type="Gene3D" id="3.30.70.1170">
    <property type="entry name" value="Sun protein, domain 3"/>
    <property type="match status" value="1"/>
</dbReference>
<dbReference type="RefSeq" id="WP_379877663.1">
    <property type="nucleotide sequence ID" value="NZ_JBHUIP010000013.1"/>
</dbReference>